<dbReference type="EMBL" id="PEXV01000094">
    <property type="protein sequence ID" value="PIS41493.1"/>
    <property type="molecule type" value="Genomic_DNA"/>
</dbReference>
<feature type="domain" description="DNA methylase N-4/N-6" evidence="4">
    <location>
        <begin position="46"/>
        <end position="243"/>
    </location>
</feature>
<keyword evidence="1" id="KW-0489">Methyltransferase</keyword>
<dbReference type="GO" id="GO:0003677">
    <property type="term" value="F:DNA binding"/>
    <property type="evidence" value="ECO:0007669"/>
    <property type="project" value="InterPro"/>
</dbReference>
<gene>
    <name evidence="5" type="ORF">COT25_02820</name>
</gene>
<dbReference type="Pfam" id="PF01555">
    <property type="entry name" value="N6_N4_Mtase"/>
    <property type="match status" value="1"/>
</dbReference>
<sequence length="259" mass="29873">MKNSQREKPKKSIKYGDVIQIGNHLLACGDARDTRFVQRVIDNRKIHLICTDPPYGVKLVELKAGFSDLKKNKKILNDDIFSESQYAKFTYDWLVPIIPHLTNKNAAYIFNSDKMLFALREGMERAGMKFSQLLIWIKNHQVVGRKDYLPAHELIAYGWYGTHQFHKAKDRSVLFCPKPNKSPLHPTQKPVSLLRRLILNNTKVGDTVYDCFAGSGSTGIACEQTKRSCIMIERDEAYCQTIMDRFERLFGIKESNKRI</sequence>
<evidence type="ECO:0000256" key="1">
    <source>
        <dbReference type="ARBA" id="ARBA00022603"/>
    </source>
</evidence>
<dbReference type="Gene3D" id="3.40.50.150">
    <property type="entry name" value="Vaccinia Virus protein VP39"/>
    <property type="match status" value="1"/>
</dbReference>
<proteinExistence type="inferred from homology"/>
<dbReference type="InterPro" id="IPR002941">
    <property type="entry name" value="DNA_methylase_N4/N6"/>
</dbReference>
<evidence type="ECO:0000256" key="3">
    <source>
        <dbReference type="RuleBase" id="RU362026"/>
    </source>
</evidence>
<evidence type="ECO:0000256" key="2">
    <source>
        <dbReference type="ARBA" id="ARBA00022679"/>
    </source>
</evidence>
<comment type="similarity">
    <text evidence="3">Belongs to the N(4)/N(6)-methyltransferase family.</text>
</comment>
<organism evidence="5 6">
    <name type="scientific">Candidatus Kerfeldbacteria bacterium CG08_land_8_20_14_0_20_42_7</name>
    <dbReference type="NCBI Taxonomy" id="2014245"/>
    <lineage>
        <taxon>Bacteria</taxon>
        <taxon>Candidatus Kerfeldiibacteriota</taxon>
    </lineage>
</organism>
<dbReference type="SUPFAM" id="SSF53335">
    <property type="entry name" value="S-adenosyl-L-methionine-dependent methyltransferases"/>
    <property type="match status" value="1"/>
</dbReference>
<evidence type="ECO:0000259" key="4">
    <source>
        <dbReference type="Pfam" id="PF01555"/>
    </source>
</evidence>
<dbReference type="PRINTS" id="PR00508">
    <property type="entry name" value="S21N4MTFRASE"/>
</dbReference>
<dbReference type="AlphaFoldDB" id="A0A2H0YUT6"/>
<protein>
    <recommendedName>
        <fullName evidence="3">Methyltransferase</fullName>
        <ecNumber evidence="3">2.1.1.-</ecNumber>
    </recommendedName>
</protein>
<name>A0A2H0YUT6_9BACT</name>
<comment type="caution">
    <text evidence="5">The sequence shown here is derived from an EMBL/GenBank/DDBJ whole genome shotgun (WGS) entry which is preliminary data.</text>
</comment>
<evidence type="ECO:0000313" key="6">
    <source>
        <dbReference type="Proteomes" id="UP000228711"/>
    </source>
</evidence>
<dbReference type="GO" id="GO:0008170">
    <property type="term" value="F:N-methyltransferase activity"/>
    <property type="evidence" value="ECO:0007669"/>
    <property type="project" value="InterPro"/>
</dbReference>
<dbReference type="GO" id="GO:0032259">
    <property type="term" value="P:methylation"/>
    <property type="evidence" value="ECO:0007669"/>
    <property type="project" value="UniProtKB-KW"/>
</dbReference>
<dbReference type="EC" id="2.1.1.-" evidence="3"/>
<dbReference type="InterPro" id="IPR029063">
    <property type="entry name" value="SAM-dependent_MTases_sf"/>
</dbReference>
<dbReference type="InterPro" id="IPR001091">
    <property type="entry name" value="RM_Methyltransferase"/>
</dbReference>
<dbReference type="Proteomes" id="UP000228711">
    <property type="component" value="Unassembled WGS sequence"/>
</dbReference>
<keyword evidence="2" id="KW-0808">Transferase</keyword>
<accession>A0A2H0YUT6</accession>
<reference evidence="6" key="1">
    <citation type="submission" date="2017-09" db="EMBL/GenBank/DDBJ databases">
        <title>Depth-based differentiation of microbial function through sediment-hosted aquifers and enrichment of novel symbionts in the deep terrestrial subsurface.</title>
        <authorList>
            <person name="Probst A.J."/>
            <person name="Ladd B."/>
            <person name="Jarett J.K."/>
            <person name="Geller-Mcgrath D.E."/>
            <person name="Sieber C.M.K."/>
            <person name="Emerson J.B."/>
            <person name="Anantharaman K."/>
            <person name="Thomas B.C."/>
            <person name="Malmstrom R."/>
            <person name="Stieglmeier M."/>
            <person name="Klingl A."/>
            <person name="Woyke T."/>
            <person name="Ryan C.M."/>
            <person name="Banfield J.F."/>
        </authorList>
    </citation>
    <scope>NUCLEOTIDE SEQUENCE [LARGE SCALE GENOMIC DNA]</scope>
</reference>
<evidence type="ECO:0000313" key="5">
    <source>
        <dbReference type="EMBL" id="PIS41493.1"/>
    </source>
</evidence>